<dbReference type="InterPro" id="IPR006047">
    <property type="entry name" value="GH13_cat_dom"/>
</dbReference>
<dbReference type="PIRSF" id="PIRSF000463">
    <property type="entry name" value="GlgB"/>
    <property type="match status" value="1"/>
</dbReference>
<accession>A0A1S2LB64</accession>
<dbReference type="NCBIfam" id="TIGR01515">
    <property type="entry name" value="branching_enzym"/>
    <property type="match status" value="1"/>
</dbReference>
<dbReference type="Gene3D" id="3.20.20.80">
    <property type="entry name" value="Glycosidases"/>
    <property type="match status" value="1"/>
</dbReference>
<comment type="similarity">
    <text evidence="4 10">Belongs to the glycosyl hydrolase 13 family. GlgB subfamily.</text>
</comment>
<dbReference type="EC" id="2.4.1.18" evidence="10"/>
<evidence type="ECO:0000313" key="13">
    <source>
        <dbReference type="EMBL" id="OIJ09480.1"/>
    </source>
</evidence>
<dbReference type="InterPro" id="IPR004193">
    <property type="entry name" value="Glyco_hydro_13_N"/>
</dbReference>
<dbReference type="GO" id="GO:0005978">
    <property type="term" value="P:glycogen biosynthetic process"/>
    <property type="evidence" value="ECO:0007669"/>
    <property type="project" value="UniProtKB-UniRule"/>
</dbReference>
<evidence type="ECO:0000256" key="7">
    <source>
        <dbReference type="ARBA" id="ARBA00022679"/>
    </source>
</evidence>
<dbReference type="FunFam" id="3.20.20.80:FF:000003">
    <property type="entry name" value="1,4-alpha-glucan branching enzyme GlgB"/>
    <property type="match status" value="1"/>
</dbReference>
<evidence type="ECO:0000256" key="11">
    <source>
        <dbReference type="PIRSR" id="PIRSR000463-1"/>
    </source>
</evidence>
<dbReference type="SUPFAM" id="SSF81296">
    <property type="entry name" value="E set domains"/>
    <property type="match status" value="1"/>
</dbReference>
<dbReference type="Pfam" id="PF02922">
    <property type="entry name" value="CBM_48"/>
    <property type="match status" value="1"/>
</dbReference>
<dbReference type="FunFam" id="2.60.40.10:FF:000169">
    <property type="entry name" value="1,4-alpha-glucan branching enzyme GlgB"/>
    <property type="match status" value="1"/>
</dbReference>
<dbReference type="InterPro" id="IPR037439">
    <property type="entry name" value="Branching_enzy"/>
</dbReference>
<dbReference type="KEGG" id="aia:AWH56_013450"/>
<evidence type="ECO:0000256" key="4">
    <source>
        <dbReference type="ARBA" id="ARBA00009000"/>
    </source>
</evidence>
<comment type="catalytic activity">
    <reaction evidence="1 10">
        <text>Transfers a segment of a (1-&gt;4)-alpha-D-glucan chain to a primary hydroxy group in a similar glucan chain.</text>
        <dbReference type="EC" id="2.4.1.18"/>
    </reaction>
</comment>
<dbReference type="PANTHER" id="PTHR43651:SF3">
    <property type="entry name" value="1,4-ALPHA-GLUCAN-BRANCHING ENZYME"/>
    <property type="match status" value="1"/>
</dbReference>
<keyword evidence="6 10" id="KW-0328">Glycosyltransferase</keyword>
<dbReference type="Pfam" id="PF02806">
    <property type="entry name" value="Alpha-amylase_C"/>
    <property type="match status" value="1"/>
</dbReference>
<comment type="subunit">
    <text evidence="10">Monomer.</text>
</comment>
<comment type="pathway">
    <text evidence="3 10">Glycan biosynthesis; glycogen biosynthesis.</text>
</comment>
<dbReference type="CDD" id="cd11322">
    <property type="entry name" value="AmyAc_Glg_BE"/>
    <property type="match status" value="1"/>
</dbReference>
<dbReference type="InterPro" id="IPR017853">
    <property type="entry name" value="GH"/>
</dbReference>
<name>A0A1S2LB64_9BACI</name>
<protein>
    <recommendedName>
        <fullName evidence="10">1,4-alpha-glucan branching enzyme GlgB</fullName>
        <ecNumber evidence="10">2.4.1.18</ecNumber>
    </recommendedName>
    <alternativeName>
        <fullName evidence="10">1,4-alpha-D-glucan:1,4-alpha-D-glucan 6-glucosyl-transferase</fullName>
    </alternativeName>
    <alternativeName>
        <fullName evidence="10">Alpha-(1-&gt;4)-glucan branching enzyme</fullName>
    </alternativeName>
    <alternativeName>
        <fullName evidence="10">Glycogen branching enzyme</fullName>
        <shortName evidence="10">BE</shortName>
    </alternativeName>
</protein>
<dbReference type="EMBL" id="LQXD01000152">
    <property type="protein sequence ID" value="OIJ09480.1"/>
    <property type="molecule type" value="Genomic_DNA"/>
</dbReference>
<keyword evidence="9 10" id="KW-0119">Carbohydrate metabolism</keyword>
<dbReference type="AlphaFoldDB" id="A0A1S2LB64"/>
<dbReference type="UniPathway" id="UPA00164"/>
<dbReference type="GO" id="GO:0043169">
    <property type="term" value="F:cation binding"/>
    <property type="evidence" value="ECO:0007669"/>
    <property type="project" value="InterPro"/>
</dbReference>
<comment type="function">
    <text evidence="2 10">Catalyzes the formation of the alpha-1,6-glucosidic linkages in glycogen by scission of a 1,4-alpha-linked oligosaccharide from growing alpha-1,4-glucan chains and the subsequent attachment of the oligosaccharide to the alpha-1,6 position.</text>
</comment>
<evidence type="ECO:0000256" key="9">
    <source>
        <dbReference type="ARBA" id="ARBA00023277"/>
    </source>
</evidence>
<sequence>MITTPKLSDHDLYLFHQGNLFQSYTFMGAHLHKVNEKEGVRFTVWAPNAVKVNVVGTFNQWNGKKHPMKRVTPNGIWTSFIEGLKEGDLYKFEIESKTGELFHKSDPYAFYSEIRPNTASKVTSPSGYKWNDDAWLAEKKKKNIYDEPLLIYEVHLGSWKLNKDSEFYTYRQLAHELVDYVSEMGYTHIELLPISEYPFDKSWGYQQTGYYSVTSRYGSPEDFKFFIDCCHQKGIGVILDWVPGHFCKDNHGLRLFDGEPVFEYEDLKIAEKKEWGTLTFDFGRPEVVSFLISNALFWMDVYHIDGLRVDAVSSMLFYNHGKHDEEEEVRNQFGGYENLEAISFLRKLNETVFHYYPDALMMAEESTAWPNVSGPTYLGGLGFNFKWNMGWMNDMLKYMELDPIHRKFYHQLITFSFIYAFSENFILPLSHDEVVHGKKSLLNKMPGDYWQKFANLRAFYGYMTAHPGKKLLFMGGEFGQFDEWKELEDLDWELLDYEMHLKTQLFVKKLNEFYLKEPAYWQLDHEQEGFQWIDPNNCEQSIVSFIRKGNEEKDQLIILCNFTPVVYHNYRVGVPFLSEYKEEFNSDLLEFGGSGQLNGEVVKATDENWHNQPYLIEVTVPPLSMIVFRPINIPIMKNIEEVNHVEKKKRVRRNAVSRGRREKTRVINEEFS</sequence>
<keyword evidence="5 10" id="KW-0321">Glycogen metabolism</keyword>
<dbReference type="Gene3D" id="2.60.40.10">
    <property type="entry name" value="Immunoglobulins"/>
    <property type="match status" value="1"/>
</dbReference>
<evidence type="ECO:0000256" key="2">
    <source>
        <dbReference type="ARBA" id="ARBA00002953"/>
    </source>
</evidence>
<evidence type="ECO:0000256" key="5">
    <source>
        <dbReference type="ARBA" id="ARBA00022600"/>
    </source>
</evidence>
<evidence type="ECO:0000256" key="1">
    <source>
        <dbReference type="ARBA" id="ARBA00000826"/>
    </source>
</evidence>
<evidence type="ECO:0000256" key="6">
    <source>
        <dbReference type="ARBA" id="ARBA00022676"/>
    </source>
</evidence>
<evidence type="ECO:0000256" key="3">
    <source>
        <dbReference type="ARBA" id="ARBA00004964"/>
    </source>
</evidence>
<dbReference type="Gene3D" id="2.60.40.1180">
    <property type="entry name" value="Golgi alpha-mannosidase II"/>
    <property type="match status" value="1"/>
</dbReference>
<dbReference type="SMART" id="SM00642">
    <property type="entry name" value="Aamy"/>
    <property type="match status" value="1"/>
</dbReference>
<dbReference type="SUPFAM" id="SSF51011">
    <property type="entry name" value="Glycosyl hydrolase domain"/>
    <property type="match status" value="1"/>
</dbReference>
<dbReference type="InterPro" id="IPR013780">
    <property type="entry name" value="Glyco_hydro_b"/>
</dbReference>
<dbReference type="OrthoDB" id="9800174at2"/>
<dbReference type="InterPro" id="IPR006048">
    <property type="entry name" value="A-amylase/branching_C"/>
</dbReference>
<dbReference type="HAMAP" id="MF_00685">
    <property type="entry name" value="GlgB"/>
    <property type="match status" value="1"/>
</dbReference>
<dbReference type="Pfam" id="PF00128">
    <property type="entry name" value="Alpha-amylase"/>
    <property type="match status" value="1"/>
</dbReference>
<dbReference type="GO" id="GO:0005829">
    <property type="term" value="C:cytosol"/>
    <property type="evidence" value="ECO:0007669"/>
    <property type="project" value="TreeGrafter"/>
</dbReference>
<evidence type="ECO:0000256" key="8">
    <source>
        <dbReference type="ARBA" id="ARBA00023056"/>
    </source>
</evidence>
<dbReference type="InterPro" id="IPR006407">
    <property type="entry name" value="GlgB"/>
</dbReference>
<keyword evidence="8 10" id="KW-0320">Glycogen biosynthesis</keyword>
<evidence type="ECO:0000256" key="10">
    <source>
        <dbReference type="HAMAP-Rule" id="MF_00685"/>
    </source>
</evidence>
<dbReference type="NCBIfam" id="NF008967">
    <property type="entry name" value="PRK12313.1"/>
    <property type="match status" value="1"/>
</dbReference>
<proteinExistence type="inferred from homology"/>
<dbReference type="GO" id="GO:0003844">
    <property type="term" value="F:1,4-alpha-glucan branching enzyme activity"/>
    <property type="evidence" value="ECO:0007669"/>
    <property type="project" value="UniProtKB-UniRule"/>
</dbReference>
<keyword evidence="7 10" id="KW-0808">Transferase</keyword>
<dbReference type="GO" id="GO:0004553">
    <property type="term" value="F:hydrolase activity, hydrolyzing O-glycosyl compounds"/>
    <property type="evidence" value="ECO:0007669"/>
    <property type="project" value="InterPro"/>
</dbReference>
<reference evidence="13" key="1">
    <citation type="submission" date="2016-10" db="EMBL/GenBank/DDBJ databases">
        <title>Draft genome sequences of four alkaliphilic bacteria belonging to the Anaerobacillus genus.</title>
        <authorList>
            <person name="Bassil N.M."/>
            <person name="Lloyd J.R."/>
        </authorList>
    </citation>
    <scope>NUCLEOTIDE SEQUENCE [LARGE SCALE GENOMIC DNA]</scope>
    <source>
        <strain evidence="13">NB2006</strain>
    </source>
</reference>
<gene>
    <name evidence="10" type="primary">glgB</name>
    <name evidence="13" type="ORF">AWH56_17260</name>
</gene>
<dbReference type="InterPro" id="IPR014756">
    <property type="entry name" value="Ig_E-set"/>
</dbReference>
<feature type="active site" description="Proton donor" evidence="10 11">
    <location>
        <position position="364"/>
    </location>
</feature>
<comment type="caution">
    <text evidence="13">The sequence shown here is derived from an EMBL/GenBank/DDBJ whole genome shotgun (WGS) entry which is preliminary data.</text>
</comment>
<dbReference type="PANTHER" id="PTHR43651">
    <property type="entry name" value="1,4-ALPHA-GLUCAN-BRANCHING ENZYME"/>
    <property type="match status" value="1"/>
</dbReference>
<dbReference type="NCBIfam" id="NF003811">
    <property type="entry name" value="PRK05402.1"/>
    <property type="match status" value="1"/>
</dbReference>
<dbReference type="CDD" id="cd02855">
    <property type="entry name" value="E_set_GBE_prok_N"/>
    <property type="match status" value="1"/>
</dbReference>
<feature type="active site" description="Nucleophile" evidence="10 11">
    <location>
        <position position="310"/>
    </location>
</feature>
<dbReference type="InterPro" id="IPR013783">
    <property type="entry name" value="Ig-like_fold"/>
</dbReference>
<dbReference type="FunFam" id="2.60.40.1180:FF:000002">
    <property type="entry name" value="1,4-alpha-glucan branching enzyme GlgB"/>
    <property type="match status" value="1"/>
</dbReference>
<dbReference type="InterPro" id="IPR044143">
    <property type="entry name" value="GlgB_N_E_set_prok"/>
</dbReference>
<feature type="domain" description="Glycosyl hydrolase family 13 catalytic" evidence="12">
    <location>
        <begin position="153"/>
        <end position="508"/>
    </location>
</feature>
<dbReference type="SUPFAM" id="SSF51445">
    <property type="entry name" value="(Trans)glycosidases"/>
    <property type="match status" value="1"/>
</dbReference>
<evidence type="ECO:0000259" key="12">
    <source>
        <dbReference type="SMART" id="SM00642"/>
    </source>
</evidence>
<organism evidence="13">
    <name type="scientific">Anaerobacillus isosaccharinicus</name>
    <dbReference type="NCBI Taxonomy" id="1532552"/>
    <lineage>
        <taxon>Bacteria</taxon>
        <taxon>Bacillati</taxon>
        <taxon>Bacillota</taxon>
        <taxon>Bacilli</taxon>
        <taxon>Bacillales</taxon>
        <taxon>Bacillaceae</taxon>
        <taxon>Anaerobacillus</taxon>
    </lineage>
</organism>